<feature type="compositionally biased region" description="Polar residues" evidence="1">
    <location>
        <begin position="31"/>
        <end position="41"/>
    </location>
</feature>
<dbReference type="RefSeq" id="WP_008188350.1">
    <property type="nucleotide sequence ID" value="NZ_CM011003.1"/>
</dbReference>
<accession>A0A5E8H7Q8</accession>
<feature type="region of interest" description="Disordered" evidence="1">
    <location>
        <begin position="31"/>
        <end position="58"/>
    </location>
</feature>
<dbReference type="AlphaFoldDB" id="A0A5E8H7Q8"/>
<sequence length="58" mass="6050">MKPMYFVILAAILVISASGAIYVSLNLSSSLPASEKSTSEAPTLLPTTGGKEMSVDFN</sequence>
<evidence type="ECO:0000313" key="2">
    <source>
        <dbReference type="EMBL" id="EEE48190.1"/>
    </source>
</evidence>
<evidence type="ECO:0000313" key="3">
    <source>
        <dbReference type="Proteomes" id="UP000004703"/>
    </source>
</evidence>
<geneLocation type="plasmid" evidence="3">
    <name>pladfl_1</name>
</geneLocation>
<proteinExistence type="predicted"/>
<reference evidence="2 3" key="1">
    <citation type="submission" date="2008-01" db="EMBL/GenBank/DDBJ databases">
        <authorList>
            <person name="Wagner-Dobler I."/>
            <person name="Ferriera S."/>
            <person name="Johnson J."/>
            <person name="Kravitz S."/>
            <person name="Beeson K."/>
            <person name="Sutton G."/>
            <person name="Rogers Y.-H."/>
            <person name="Friedman R."/>
            <person name="Frazier M."/>
            <person name="Venter J.C."/>
        </authorList>
    </citation>
    <scope>NUCLEOTIDE SEQUENCE [LARGE SCALE GENOMIC DNA]</scope>
    <source>
        <strain evidence="3">DSM 17067 / NCIMB 14079 / DFL-11</strain>
        <plasmid evidence="3">pladfl_1</plasmid>
    </source>
</reference>
<organism evidence="2 3">
    <name type="scientific">Roseibium alexandrii (strain DSM 17067 / NCIMB 14079 / DFL-11)</name>
    <name type="common">Labrenzia alexandrii</name>
    <dbReference type="NCBI Taxonomy" id="244592"/>
    <lineage>
        <taxon>Bacteria</taxon>
        <taxon>Pseudomonadati</taxon>
        <taxon>Pseudomonadota</taxon>
        <taxon>Alphaproteobacteria</taxon>
        <taxon>Hyphomicrobiales</taxon>
        <taxon>Stappiaceae</taxon>
        <taxon>Roseibium</taxon>
    </lineage>
</organism>
<gene>
    <name evidence="2" type="ORF">SADFL11_84</name>
</gene>
<evidence type="ECO:0000256" key="1">
    <source>
        <dbReference type="SAM" id="MobiDB-lite"/>
    </source>
</evidence>
<comment type="caution">
    <text evidence="2">The sequence shown here is derived from an EMBL/GenBank/DDBJ whole genome shotgun (WGS) entry which is preliminary data.</text>
</comment>
<protein>
    <submittedName>
        <fullName evidence="2">Uncharacterized protein</fullName>
    </submittedName>
</protein>
<keyword evidence="2" id="KW-0614">Plasmid</keyword>
<reference evidence="2 3" key="2">
    <citation type="submission" date="2013-04" db="EMBL/GenBank/DDBJ databases">
        <authorList>
            <person name="Fiebig A."/>
            <person name="Pradella S."/>
            <person name="Wagner-Doebler I."/>
        </authorList>
    </citation>
    <scope>NUCLEOTIDE SEQUENCE [LARGE SCALE GENOMIC DNA]</scope>
    <source>
        <strain evidence="3">DSM 17067 / NCIMB 14079 / DFL-11</strain>
        <plasmid evidence="3">pladfl_1</plasmid>
    </source>
</reference>
<dbReference type="Proteomes" id="UP000004703">
    <property type="component" value="Plasmid pLADFL_1"/>
</dbReference>
<dbReference type="EMBL" id="ACCU02000005">
    <property type="protein sequence ID" value="EEE48190.1"/>
    <property type="molecule type" value="Genomic_DNA"/>
</dbReference>
<name>A0A5E8H7Q8_ROSAD</name>